<accession>A0ABT8TH72</accession>
<evidence type="ECO:0000313" key="1">
    <source>
        <dbReference type="EMBL" id="MDO3383437.1"/>
    </source>
</evidence>
<gene>
    <name evidence="1" type="ORF">QWI16_14745</name>
</gene>
<protein>
    <submittedName>
        <fullName evidence="1">Uncharacterized protein</fullName>
    </submittedName>
</protein>
<name>A0ABT8TH72_9GAMM</name>
<dbReference type="Proteomes" id="UP001168380">
    <property type="component" value="Unassembled WGS sequence"/>
</dbReference>
<comment type="caution">
    <text evidence="1">The sequence shown here is derived from an EMBL/GenBank/DDBJ whole genome shotgun (WGS) entry which is preliminary data.</text>
</comment>
<dbReference type="Pfam" id="PF07410">
    <property type="entry name" value="Phage_Gp111"/>
    <property type="match status" value="1"/>
</dbReference>
<proteinExistence type="predicted"/>
<reference evidence="1" key="1">
    <citation type="submission" date="2023-07" db="EMBL/GenBank/DDBJ databases">
        <title>Gilvimarinus algae sp. nov., isolated from the surface of Kelp.</title>
        <authorList>
            <person name="Sun Y.Y."/>
            <person name="Gong Y."/>
            <person name="Du Z.J."/>
        </authorList>
    </citation>
    <scope>NUCLEOTIDE SEQUENCE</scope>
    <source>
        <strain evidence="1">SDUM040014</strain>
    </source>
</reference>
<organism evidence="1 2">
    <name type="scientific">Gilvimarinus algae</name>
    <dbReference type="NCBI Taxonomy" id="3058037"/>
    <lineage>
        <taxon>Bacteria</taxon>
        <taxon>Pseudomonadati</taxon>
        <taxon>Pseudomonadota</taxon>
        <taxon>Gammaproteobacteria</taxon>
        <taxon>Cellvibrionales</taxon>
        <taxon>Cellvibrionaceae</taxon>
        <taxon>Gilvimarinus</taxon>
    </lineage>
</organism>
<keyword evidence="2" id="KW-1185">Reference proteome</keyword>
<sequence>MNTVTYAELANYLEQLKAHDWTYEYSSGPSYYKGRDNAQRLKAIADKAPKLAALYKAYCAFVWSGGEEPTVTKPARTNATARAVMVDAWHTARRAAKRYGYPAKAFIAHAMRQAWARVKAARLISFDNTSRPRVVYTVCVDERLSRNTKLRDQLAVEAYFSDYRTAQTARALLAQAFTKPFIKTASTCYA</sequence>
<dbReference type="InterPro" id="IPR010878">
    <property type="entry name" value="Gp111"/>
</dbReference>
<dbReference type="RefSeq" id="WP_302714217.1">
    <property type="nucleotide sequence ID" value="NZ_JAULRT010000062.1"/>
</dbReference>
<dbReference type="EMBL" id="JAULRT010000062">
    <property type="protein sequence ID" value="MDO3383437.1"/>
    <property type="molecule type" value="Genomic_DNA"/>
</dbReference>
<evidence type="ECO:0000313" key="2">
    <source>
        <dbReference type="Proteomes" id="UP001168380"/>
    </source>
</evidence>